<evidence type="ECO:0000313" key="5">
    <source>
        <dbReference type="EMBL" id="HJA99235.1"/>
    </source>
</evidence>
<dbReference type="InterPro" id="IPR036390">
    <property type="entry name" value="WH_DNA-bd_sf"/>
</dbReference>
<dbReference type="SUPFAM" id="SSF46785">
    <property type="entry name" value="Winged helix' DNA-binding domain"/>
    <property type="match status" value="1"/>
</dbReference>
<dbReference type="SMART" id="SM00347">
    <property type="entry name" value="HTH_MARR"/>
    <property type="match status" value="1"/>
</dbReference>
<dbReference type="Proteomes" id="UP000824259">
    <property type="component" value="Unassembled WGS sequence"/>
</dbReference>
<dbReference type="InterPro" id="IPR023187">
    <property type="entry name" value="Tscrpt_reg_MarR-type_CS"/>
</dbReference>
<keyword evidence="2" id="KW-0238">DNA-binding</keyword>
<sequence>MEGGDDFREFQLQVVRMRIAFRQCLQRTLRRHGVNVTFETLQVLSCLWREQGATQQMLAERTARSKASLSSLMNTLEKRGYIERCVGPSDRRNKQVFLSREGERFWLQILPIINELYLRFEQSIGRDRLRDISSDLKRIQNELENL</sequence>
<comment type="caution">
    <text evidence="5">The sequence shown here is derived from an EMBL/GenBank/DDBJ whole genome shotgun (WGS) entry which is preliminary data.</text>
</comment>
<dbReference type="Gene3D" id="1.10.10.10">
    <property type="entry name" value="Winged helix-like DNA-binding domain superfamily/Winged helix DNA-binding domain"/>
    <property type="match status" value="1"/>
</dbReference>
<dbReference type="InterPro" id="IPR036388">
    <property type="entry name" value="WH-like_DNA-bd_sf"/>
</dbReference>
<gene>
    <name evidence="5" type="ORF">H9779_06535</name>
</gene>
<dbReference type="PANTHER" id="PTHR42756:SF1">
    <property type="entry name" value="TRANSCRIPTIONAL REPRESSOR OF EMRAB OPERON"/>
    <property type="match status" value="1"/>
</dbReference>
<reference evidence="5" key="2">
    <citation type="submission" date="2021-04" db="EMBL/GenBank/DDBJ databases">
        <authorList>
            <person name="Gilroy R."/>
        </authorList>
    </citation>
    <scope>NUCLEOTIDE SEQUENCE</scope>
    <source>
        <strain evidence="5">CHK169-11906</strain>
    </source>
</reference>
<evidence type="ECO:0000256" key="2">
    <source>
        <dbReference type="ARBA" id="ARBA00023125"/>
    </source>
</evidence>
<name>A0A9D2L4P6_9BACT</name>
<dbReference type="EMBL" id="DWYR01000019">
    <property type="protein sequence ID" value="HJA99235.1"/>
    <property type="molecule type" value="Genomic_DNA"/>
</dbReference>
<dbReference type="GO" id="GO:0003700">
    <property type="term" value="F:DNA-binding transcription factor activity"/>
    <property type="evidence" value="ECO:0007669"/>
    <property type="project" value="InterPro"/>
</dbReference>
<protein>
    <submittedName>
        <fullName evidence="5">MarR family transcriptional regulator</fullName>
    </submittedName>
</protein>
<keyword evidence="3" id="KW-0804">Transcription</keyword>
<evidence type="ECO:0000256" key="1">
    <source>
        <dbReference type="ARBA" id="ARBA00023015"/>
    </source>
</evidence>
<accession>A0A9D2L4P6</accession>
<evidence type="ECO:0000259" key="4">
    <source>
        <dbReference type="PROSITE" id="PS50995"/>
    </source>
</evidence>
<dbReference type="PRINTS" id="PR00598">
    <property type="entry name" value="HTHMARR"/>
</dbReference>
<dbReference type="InterPro" id="IPR000835">
    <property type="entry name" value="HTH_MarR-typ"/>
</dbReference>
<dbReference type="PROSITE" id="PS50995">
    <property type="entry name" value="HTH_MARR_2"/>
    <property type="match status" value="1"/>
</dbReference>
<reference evidence="5" key="1">
    <citation type="journal article" date="2021" name="PeerJ">
        <title>Extensive microbial diversity within the chicken gut microbiome revealed by metagenomics and culture.</title>
        <authorList>
            <person name="Gilroy R."/>
            <person name="Ravi A."/>
            <person name="Getino M."/>
            <person name="Pursley I."/>
            <person name="Horton D.L."/>
            <person name="Alikhan N.F."/>
            <person name="Baker D."/>
            <person name="Gharbi K."/>
            <person name="Hall N."/>
            <person name="Watson M."/>
            <person name="Adriaenssens E.M."/>
            <person name="Foster-Nyarko E."/>
            <person name="Jarju S."/>
            <person name="Secka A."/>
            <person name="Antonio M."/>
            <person name="Oren A."/>
            <person name="Chaudhuri R.R."/>
            <person name="La Ragione R."/>
            <person name="Hildebrand F."/>
            <person name="Pallen M.J."/>
        </authorList>
    </citation>
    <scope>NUCLEOTIDE SEQUENCE</scope>
    <source>
        <strain evidence="5">CHK169-11906</strain>
    </source>
</reference>
<feature type="domain" description="HTH marR-type" evidence="4">
    <location>
        <begin position="7"/>
        <end position="146"/>
    </location>
</feature>
<evidence type="ECO:0000313" key="6">
    <source>
        <dbReference type="Proteomes" id="UP000824259"/>
    </source>
</evidence>
<dbReference type="PANTHER" id="PTHR42756">
    <property type="entry name" value="TRANSCRIPTIONAL REGULATOR, MARR"/>
    <property type="match status" value="1"/>
</dbReference>
<dbReference type="Pfam" id="PF01047">
    <property type="entry name" value="MarR"/>
    <property type="match status" value="1"/>
</dbReference>
<organism evidence="5 6">
    <name type="scientific">Candidatus Alistipes avicola</name>
    <dbReference type="NCBI Taxonomy" id="2838432"/>
    <lineage>
        <taxon>Bacteria</taxon>
        <taxon>Pseudomonadati</taxon>
        <taxon>Bacteroidota</taxon>
        <taxon>Bacteroidia</taxon>
        <taxon>Bacteroidales</taxon>
        <taxon>Rikenellaceae</taxon>
        <taxon>Alistipes</taxon>
    </lineage>
</organism>
<proteinExistence type="predicted"/>
<dbReference type="GO" id="GO:0003677">
    <property type="term" value="F:DNA binding"/>
    <property type="evidence" value="ECO:0007669"/>
    <property type="project" value="UniProtKB-KW"/>
</dbReference>
<keyword evidence="1" id="KW-0805">Transcription regulation</keyword>
<evidence type="ECO:0000256" key="3">
    <source>
        <dbReference type="ARBA" id="ARBA00023163"/>
    </source>
</evidence>
<dbReference type="PROSITE" id="PS01117">
    <property type="entry name" value="HTH_MARR_1"/>
    <property type="match status" value="1"/>
</dbReference>
<dbReference type="AlphaFoldDB" id="A0A9D2L4P6"/>